<dbReference type="EMBL" id="PDZR01000021">
    <property type="protein sequence ID" value="PNG24966.1"/>
    <property type="molecule type" value="Genomic_DNA"/>
</dbReference>
<dbReference type="Proteomes" id="UP000236286">
    <property type="component" value="Unassembled WGS sequence"/>
</dbReference>
<protein>
    <submittedName>
        <fullName evidence="2">Uncharacterized protein</fullName>
    </submittedName>
</protein>
<dbReference type="AlphaFoldDB" id="A0A2J7TDX6"/>
<evidence type="ECO:0000313" key="2">
    <source>
        <dbReference type="EMBL" id="PNG24966.1"/>
    </source>
</evidence>
<accession>A0A2J7TDX6</accession>
<gene>
    <name evidence="2" type="ORF">CR492_15810</name>
</gene>
<feature type="region of interest" description="Disordered" evidence="1">
    <location>
        <begin position="271"/>
        <end position="303"/>
    </location>
</feature>
<sequence>MEPTMTDIDSAKRRLLTQFGVDQMNNNPAGIGNECTHWVYAALFEARALDHDRALHIAQGAVPYTWGKHVPPASAQRGDIAQFHSFQNRFFIYLPDSAGGWRVQTATKTRGPNHTGMVFTAPRAGAYYQLESHIHQSGVPLMKIRGATIFYESFAVGLSTSDFQSVQGSQAWPKGIAPSDTDDLIERVDWTGLRADHEITNGQAEHAVAQIRHNKTPTVDGTDQAVIFRVQSAGHLRFYCPQASAARLAMTPDQLQKEKADLIHRLIVGGRKGHSASEDQYGGDNKKQRLHDHRFDWSFTPAP</sequence>
<comment type="caution">
    <text evidence="2">The sequence shown here is derived from an EMBL/GenBank/DDBJ whole genome shotgun (WGS) entry which is preliminary data.</text>
</comment>
<organism evidence="2 3">
    <name type="scientific">Methylocella silvestris</name>
    <dbReference type="NCBI Taxonomy" id="199596"/>
    <lineage>
        <taxon>Bacteria</taxon>
        <taxon>Pseudomonadati</taxon>
        <taxon>Pseudomonadota</taxon>
        <taxon>Alphaproteobacteria</taxon>
        <taxon>Hyphomicrobiales</taxon>
        <taxon>Beijerinckiaceae</taxon>
        <taxon>Methylocella</taxon>
    </lineage>
</organism>
<reference evidence="2 3" key="1">
    <citation type="submission" date="2017-10" db="EMBL/GenBank/DDBJ databases">
        <title>Genome announcement of Methylocella silvestris TVC from permafrost.</title>
        <authorList>
            <person name="Wang J."/>
            <person name="Geng K."/>
            <person name="Ul-Haque F."/>
            <person name="Crombie A.T."/>
            <person name="Street L.E."/>
            <person name="Wookey P.A."/>
            <person name="Murrell J.C."/>
            <person name="Pratscher J."/>
        </authorList>
    </citation>
    <scope>NUCLEOTIDE SEQUENCE [LARGE SCALE GENOMIC DNA]</scope>
    <source>
        <strain evidence="2 3">TVC</strain>
    </source>
</reference>
<evidence type="ECO:0000313" key="3">
    <source>
        <dbReference type="Proteomes" id="UP000236286"/>
    </source>
</evidence>
<evidence type="ECO:0000256" key="1">
    <source>
        <dbReference type="SAM" id="MobiDB-lite"/>
    </source>
</evidence>
<name>A0A2J7TDX6_METSI</name>
<proteinExistence type="predicted"/>